<keyword evidence="3" id="KW-1185">Reference proteome</keyword>
<protein>
    <submittedName>
        <fullName evidence="2">Uncharacterized protein</fullName>
    </submittedName>
</protein>
<evidence type="ECO:0000313" key="2">
    <source>
        <dbReference type="EMBL" id="KAJ4367066.1"/>
    </source>
</evidence>
<comment type="caution">
    <text evidence="2">The sequence shown here is derived from an EMBL/GenBank/DDBJ whole genome shotgun (WGS) entry which is preliminary data.</text>
</comment>
<dbReference type="Proteomes" id="UP001140560">
    <property type="component" value="Unassembled WGS sequence"/>
</dbReference>
<reference evidence="2" key="1">
    <citation type="submission" date="2022-10" db="EMBL/GenBank/DDBJ databases">
        <title>Tapping the CABI collections for fungal endophytes: first genome assemblies for Collariella, Neodidymelliopsis, Ascochyta clinopodiicola, Didymella pomorum, Didymosphaeria variabile, Neocosmospora piperis and Neocucurbitaria cava.</title>
        <authorList>
            <person name="Hill R."/>
        </authorList>
    </citation>
    <scope>NUCLEOTIDE SEQUENCE</scope>
    <source>
        <strain evidence="2">IMI 356814</strain>
    </source>
</reference>
<name>A0A9W8Y6Q1_9PLEO</name>
<evidence type="ECO:0000313" key="3">
    <source>
        <dbReference type="Proteomes" id="UP001140560"/>
    </source>
</evidence>
<sequence>MAIKQKPDDATLSAQRAQIHKALQPYSKSLHSKYDDVKTAAGHIKTVINRLAFAKKPSFTWASAEGTLWTTTKLKHELCRRVAITLWNDGVIQLAKPPSNGDHHTAIQQQPVVESEKGIQTAPADPDSDYGGFPSLDDVIALTAHEQSSSAPNGRVLKRKDAETDDGAAPALLAERKKQKQTTLCGCRKS</sequence>
<dbReference type="EMBL" id="JAPEUY010000013">
    <property type="protein sequence ID" value="KAJ4367066.1"/>
    <property type="molecule type" value="Genomic_DNA"/>
</dbReference>
<dbReference type="AlphaFoldDB" id="A0A9W8Y6Q1"/>
<gene>
    <name evidence="2" type="ORF">N0V83_007596</name>
</gene>
<accession>A0A9W8Y6Q1</accession>
<organism evidence="2 3">
    <name type="scientific">Neocucurbitaria cava</name>
    <dbReference type="NCBI Taxonomy" id="798079"/>
    <lineage>
        <taxon>Eukaryota</taxon>
        <taxon>Fungi</taxon>
        <taxon>Dikarya</taxon>
        <taxon>Ascomycota</taxon>
        <taxon>Pezizomycotina</taxon>
        <taxon>Dothideomycetes</taxon>
        <taxon>Pleosporomycetidae</taxon>
        <taxon>Pleosporales</taxon>
        <taxon>Pleosporineae</taxon>
        <taxon>Cucurbitariaceae</taxon>
        <taxon>Neocucurbitaria</taxon>
    </lineage>
</organism>
<feature type="region of interest" description="Disordered" evidence="1">
    <location>
        <begin position="145"/>
        <end position="175"/>
    </location>
</feature>
<proteinExistence type="predicted"/>
<evidence type="ECO:0000256" key="1">
    <source>
        <dbReference type="SAM" id="MobiDB-lite"/>
    </source>
</evidence>